<keyword evidence="2" id="KW-0378">Hydrolase</keyword>
<dbReference type="GO" id="GO:0050124">
    <property type="term" value="F:N-acylneuraminate-9-phosphatase activity"/>
    <property type="evidence" value="ECO:0007669"/>
    <property type="project" value="TreeGrafter"/>
</dbReference>
<dbReference type="InParanoid" id="A0A6P7XDK0"/>
<dbReference type="Gene3D" id="1.20.120.710">
    <property type="entry name" value="Haloacid dehalogenase hydrolase-like domain"/>
    <property type="match status" value="1"/>
</dbReference>
<dbReference type="SFLD" id="SFLDG01129">
    <property type="entry name" value="C1.5:_HAD__Beta-PGM__Phosphata"/>
    <property type="match status" value="1"/>
</dbReference>
<dbReference type="PANTHER" id="PTHR46470">
    <property type="entry name" value="N-ACYLNEURAMINATE-9-PHOSPHATASE"/>
    <property type="match status" value="1"/>
</dbReference>
<dbReference type="RefSeq" id="XP_030051306.1">
    <property type="nucleotide sequence ID" value="XM_030195446.1"/>
</dbReference>
<dbReference type="InterPro" id="IPR011950">
    <property type="entry name" value="HAD-SF_hydro_IA_CTE7"/>
</dbReference>
<keyword evidence="3" id="KW-0460">Magnesium</keyword>
<dbReference type="CDD" id="cd04305">
    <property type="entry name" value="HAD_Neu5Ac-Pase_like"/>
    <property type="match status" value="1"/>
</dbReference>
<dbReference type="KEGG" id="muo:115465044"/>
<evidence type="ECO:0000256" key="3">
    <source>
        <dbReference type="ARBA" id="ARBA00022842"/>
    </source>
</evidence>
<proteinExistence type="predicted"/>
<dbReference type="InterPro" id="IPR006439">
    <property type="entry name" value="HAD-SF_hydro_IA"/>
</dbReference>
<dbReference type="NCBIfam" id="TIGR02253">
    <property type="entry name" value="CTE7"/>
    <property type="match status" value="1"/>
</dbReference>
<comment type="cofactor">
    <cofactor evidence="1">
        <name>Mg(2+)</name>
        <dbReference type="ChEBI" id="CHEBI:18420"/>
    </cofactor>
</comment>
<dbReference type="OrthoDB" id="1694274at2759"/>
<dbReference type="InterPro" id="IPR041492">
    <property type="entry name" value="HAD_2"/>
</dbReference>
<dbReference type="FunCoup" id="A0A6P7XDK0">
    <property type="interactions" value="197"/>
</dbReference>
<dbReference type="NCBIfam" id="TIGR01549">
    <property type="entry name" value="HAD-SF-IA-v1"/>
    <property type="match status" value="1"/>
</dbReference>
<dbReference type="SUPFAM" id="SSF56784">
    <property type="entry name" value="HAD-like"/>
    <property type="match status" value="1"/>
</dbReference>
<dbReference type="Proteomes" id="UP000515156">
    <property type="component" value="Chromosome 3"/>
</dbReference>
<dbReference type="Gene3D" id="3.40.50.1000">
    <property type="entry name" value="HAD superfamily/HAD-like"/>
    <property type="match status" value="1"/>
</dbReference>
<organism evidence="4 5">
    <name type="scientific">Microcaecilia unicolor</name>
    <dbReference type="NCBI Taxonomy" id="1415580"/>
    <lineage>
        <taxon>Eukaryota</taxon>
        <taxon>Metazoa</taxon>
        <taxon>Chordata</taxon>
        <taxon>Craniata</taxon>
        <taxon>Vertebrata</taxon>
        <taxon>Euteleostomi</taxon>
        <taxon>Amphibia</taxon>
        <taxon>Gymnophiona</taxon>
        <taxon>Siphonopidae</taxon>
        <taxon>Microcaecilia</taxon>
    </lineage>
</organism>
<evidence type="ECO:0000256" key="1">
    <source>
        <dbReference type="ARBA" id="ARBA00001946"/>
    </source>
</evidence>
<dbReference type="InterPro" id="IPR036412">
    <property type="entry name" value="HAD-like_sf"/>
</dbReference>
<name>A0A6P7XDK0_9AMPH</name>
<evidence type="ECO:0000313" key="4">
    <source>
        <dbReference type="Proteomes" id="UP000515156"/>
    </source>
</evidence>
<dbReference type="PANTHER" id="PTHR46470:SF3">
    <property type="entry name" value="N-ACYLNEURAMINATE-9-PHOSPHATASE"/>
    <property type="match status" value="1"/>
</dbReference>
<dbReference type="SFLD" id="SFLDS00003">
    <property type="entry name" value="Haloacid_Dehalogenase"/>
    <property type="match status" value="1"/>
</dbReference>
<evidence type="ECO:0000313" key="5">
    <source>
        <dbReference type="RefSeq" id="XP_030051306.1"/>
    </source>
</evidence>
<keyword evidence="4" id="KW-1185">Reference proteome</keyword>
<evidence type="ECO:0000256" key="2">
    <source>
        <dbReference type="ARBA" id="ARBA00022801"/>
    </source>
</evidence>
<dbReference type="GeneID" id="115465044"/>
<accession>A0A6P7XDK0</accession>
<gene>
    <name evidence="5" type="primary">NANP</name>
</gene>
<dbReference type="AlphaFoldDB" id="A0A6P7XDK0"/>
<reference evidence="5" key="1">
    <citation type="submission" date="2025-08" db="UniProtKB">
        <authorList>
            <consortium name="RefSeq"/>
        </authorList>
    </citation>
    <scope>IDENTIFICATION</scope>
</reference>
<dbReference type="Pfam" id="PF13419">
    <property type="entry name" value="HAD_2"/>
    <property type="match status" value="1"/>
</dbReference>
<protein>
    <submittedName>
        <fullName evidence="5">N-acylneuraminate-9-phosphatase</fullName>
    </submittedName>
</protein>
<dbReference type="CTD" id="140838"/>
<dbReference type="GO" id="GO:0046380">
    <property type="term" value="P:N-acetylneuraminate biosynthetic process"/>
    <property type="evidence" value="ECO:0007669"/>
    <property type="project" value="TreeGrafter"/>
</dbReference>
<dbReference type="InterPro" id="IPR023214">
    <property type="entry name" value="HAD_sf"/>
</dbReference>
<dbReference type="SFLD" id="SFLDG01135">
    <property type="entry name" value="C1.5.6:_HAD__Beta-PGM__Phospha"/>
    <property type="match status" value="1"/>
</dbReference>
<sequence>MVLNGVKAVFFDLDNTLIDTIGANKKAIQEVINILKYKYQFTEEEALNTCDHFETKLLQETCAPSTVSIDELRTLYWEEAIQEVRNTEANSSLAAECYFLWKSTRLGHMSLEKDTRDMLTELRKVTSLLLLTNGKGHVQREKIKACACQPYFDAIVVGGEQKEEKPALSIFQHCCDLLGVRPEECIMVGDNLDTDIQGGLNAGLKATVWINKSMPLVKSPSPAPHYTISSVLDVPTILNSIDHKENLNADTQ</sequence>
<dbReference type="InterPro" id="IPR051400">
    <property type="entry name" value="HAD-like_hydrolase"/>
</dbReference>